<dbReference type="FunFam" id="1.10.10.60:FF:000218">
    <property type="entry name" value="Myb transcription factor"/>
    <property type="match status" value="1"/>
</dbReference>
<dbReference type="InterPro" id="IPR017930">
    <property type="entry name" value="Myb_dom"/>
</dbReference>
<feature type="domain" description="HTH myb-type" evidence="9">
    <location>
        <begin position="4"/>
        <end position="60"/>
    </location>
</feature>
<feature type="domain" description="Myb-like" evidence="8">
    <location>
        <begin position="4"/>
        <end position="56"/>
    </location>
</feature>
<reference evidence="10 11" key="1">
    <citation type="journal article" date="2017" name="Mol. Plant">
        <title>The Genome of Medicinal Plant Macleaya cordata Provides New Insights into Benzylisoquinoline Alkaloids Metabolism.</title>
        <authorList>
            <person name="Liu X."/>
            <person name="Liu Y."/>
            <person name="Huang P."/>
            <person name="Ma Y."/>
            <person name="Qing Z."/>
            <person name="Tang Q."/>
            <person name="Cao H."/>
            <person name="Cheng P."/>
            <person name="Zheng Y."/>
            <person name="Yuan Z."/>
            <person name="Zhou Y."/>
            <person name="Liu J."/>
            <person name="Tang Z."/>
            <person name="Zhuo Y."/>
            <person name="Zhang Y."/>
            <person name="Yu L."/>
            <person name="Huang J."/>
            <person name="Yang P."/>
            <person name="Peng Q."/>
            <person name="Zhang J."/>
            <person name="Jiang W."/>
            <person name="Zhang Z."/>
            <person name="Lin K."/>
            <person name="Ro D.K."/>
            <person name="Chen X."/>
            <person name="Xiong X."/>
            <person name="Shang Y."/>
            <person name="Huang S."/>
            <person name="Zeng J."/>
        </authorList>
    </citation>
    <scope>NUCLEOTIDE SEQUENCE [LARGE SCALE GENOMIC DNA]</scope>
    <source>
        <strain evidence="11">cv. BLH2017</strain>
        <tissue evidence="10">Root</tissue>
    </source>
</reference>
<dbReference type="STRING" id="56857.A0A200PU28"/>
<dbReference type="GO" id="GO:0003677">
    <property type="term" value="F:DNA binding"/>
    <property type="evidence" value="ECO:0007669"/>
    <property type="project" value="UniProtKB-KW"/>
</dbReference>
<organism evidence="10 11">
    <name type="scientific">Macleaya cordata</name>
    <name type="common">Five-seeded plume-poppy</name>
    <name type="synonym">Bocconia cordata</name>
    <dbReference type="NCBI Taxonomy" id="56857"/>
    <lineage>
        <taxon>Eukaryota</taxon>
        <taxon>Viridiplantae</taxon>
        <taxon>Streptophyta</taxon>
        <taxon>Embryophyta</taxon>
        <taxon>Tracheophyta</taxon>
        <taxon>Spermatophyta</taxon>
        <taxon>Magnoliopsida</taxon>
        <taxon>Ranunculales</taxon>
        <taxon>Papaveraceae</taxon>
        <taxon>Papaveroideae</taxon>
        <taxon>Macleaya</taxon>
    </lineage>
</organism>
<proteinExistence type="predicted"/>
<dbReference type="OrthoDB" id="2143914at2759"/>
<dbReference type="SUPFAM" id="SSF46689">
    <property type="entry name" value="Homeodomain-like"/>
    <property type="match status" value="1"/>
</dbReference>
<name>A0A200PU28_MACCD</name>
<dbReference type="Gene3D" id="1.10.10.60">
    <property type="entry name" value="Homeodomain-like"/>
    <property type="match status" value="1"/>
</dbReference>
<evidence type="ECO:0000313" key="10">
    <source>
        <dbReference type="EMBL" id="OVA01723.1"/>
    </source>
</evidence>
<dbReference type="PROSITE" id="PS50090">
    <property type="entry name" value="MYB_LIKE"/>
    <property type="match status" value="1"/>
</dbReference>
<evidence type="ECO:0000256" key="6">
    <source>
        <dbReference type="ARBA" id="ARBA00023163"/>
    </source>
</evidence>
<dbReference type="GO" id="GO:0005634">
    <property type="term" value="C:nucleus"/>
    <property type="evidence" value="ECO:0007669"/>
    <property type="project" value="UniProtKB-SubCell"/>
</dbReference>
<dbReference type="PANTHER" id="PTHR47999:SF24">
    <property type="entry name" value="TRANSCRIPTION FACTOR MYB90"/>
    <property type="match status" value="1"/>
</dbReference>
<evidence type="ECO:0000256" key="4">
    <source>
        <dbReference type="ARBA" id="ARBA00023125"/>
    </source>
</evidence>
<keyword evidence="4" id="KW-0238">DNA-binding</keyword>
<keyword evidence="7" id="KW-0539">Nucleus</keyword>
<dbReference type="InParanoid" id="A0A200PU28"/>
<keyword evidence="3" id="KW-0805">Transcription regulation</keyword>
<evidence type="ECO:0000259" key="8">
    <source>
        <dbReference type="PROSITE" id="PS50090"/>
    </source>
</evidence>
<dbReference type="EMBL" id="MVGT01004039">
    <property type="protein sequence ID" value="OVA01723.1"/>
    <property type="molecule type" value="Genomic_DNA"/>
</dbReference>
<evidence type="ECO:0000256" key="7">
    <source>
        <dbReference type="ARBA" id="ARBA00023242"/>
    </source>
</evidence>
<dbReference type="InterPro" id="IPR015495">
    <property type="entry name" value="Myb_TF_plants"/>
</dbReference>
<evidence type="ECO:0000256" key="1">
    <source>
        <dbReference type="ARBA" id="ARBA00004123"/>
    </source>
</evidence>
<dbReference type="SMART" id="SM00717">
    <property type="entry name" value="SANT"/>
    <property type="match status" value="1"/>
</dbReference>
<evidence type="ECO:0000256" key="5">
    <source>
        <dbReference type="ARBA" id="ARBA00023159"/>
    </source>
</evidence>
<evidence type="ECO:0000256" key="2">
    <source>
        <dbReference type="ARBA" id="ARBA00022737"/>
    </source>
</evidence>
<keyword evidence="6" id="KW-0804">Transcription</keyword>
<dbReference type="Proteomes" id="UP000195402">
    <property type="component" value="Unassembled WGS sequence"/>
</dbReference>
<evidence type="ECO:0000256" key="3">
    <source>
        <dbReference type="ARBA" id="ARBA00023015"/>
    </source>
</evidence>
<dbReference type="OMA" id="IITSHAC"/>
<keyword evidence="11" id="KW-1185">Reference proteome</keyword>
<comment type="subcellular location">
    <subcellularLocation>
        <location evidence="1">Nucleus</location>
    </subcellularLocation>
</comment>
<evidence type="ECO:0000313" key="11">
    <source>
        <dbReference type="Proteomes" id="UP000195402"/>
    </source>
</evidence>
<accession>A0A200PU28</accession>
<keyword evidence="5" id="KW-0010">Activator</keyword>
<dbReference type="Pfam" id="PF00249">
    <property type="entry name" value="Myb_DNA-binding"/>
    <property type="match status" value="1"/>
</dbReference>
<dbReference type="InterPro" id="IPR001005">
    <property type="entry name" value="SANT/Myb"/>
</dbReference>
<dbReference type="CDD" id="cd00167">
    <property type="entry name" value="SANT"/>
    <property type="match status" value="1"/>
</dbReference>
<protein>
    <submittedName>
        <fullName evidence="10">SANT/Myb domain</fullName>
    </submittedName>
</protein>
<comment type="caution">
    <text evidence="10">The sequence shown here is derived from an EMBL/GenBank/DDBJ whole genome shotgun (WGS) entry which is preliminary data.</text>
</comment>
<dbReference type="PROSITE" id="PS51294">
    <property type="entry name" value="HTH_MYB"/>
    <property type="match status" value="1"/>
</dbReference>
<dbReference type="AlphaFoldDB" id="A0A200PU28"/>
<sequence length="91" mass="10706">MEGSPGVRKGAWSEEEDILLRKCIEKYGEGKWRQVPLKAGLNRCRKSCRLRWLNYLCPNIKRGEFTSDEVDLIIKMHKLLGNRQRNLYIQA</sequence>
<keyword evidence="2" id="KW-0677">Repeat</keyword>
<gene>
    <name evidence="10" type="ORF">BVC80_9071g47</name>
</gene>
<dbReference type="InterPro" id="IPR009057">
    <property type="entry name" value="Homeodomain-like_sf"/>
</dbReference>
<dbReference type="PANTHER" id="PTHR47999">
    <property type="entry name" value="TRANSCRIPTION FACTOR MYB8-RELATED-RELATED"/>
    <property type="match status" value="1"/>
</dbReference>
<evidence type="ECO:0000259" key="9">
    <source>
        <dbReference type="PROSITE" id="PS51294"/>
    </source>
</evidence>